<evidence type="ECO:0000313" key="2">
    <source>
        <dbReference type="Proteomes" id="UP000811899"/>
    </source>
</evidence>
<evidence type="ECO:0000313" key="1">
    <source>
        <dbReference type="EMBL" id="MBT0664771.1"/>
    </source>
</evidence>
<comment type="caution">
    <text evidence="1">The sequence shown here is derived from an EMBL/GenBank/DDBJ whole genome shotgun (WGS) entry which is preliminary data.</text>
</comment>
<protein>
    <submittedName>
        <fullName evidence="1">Phage virion morphogenesis protein</fullName>
    </submittedName>
</protein>
<dbReference type="RefSeq" id="WP_214171555.1">
    <property type="nucleotide sequence ID" value="NZ_JAHCVJ010000004.1"/>
</dbReference>
<reference evidence="1 2" key="1">
    <citation type="submission" date="2021-05" db="EMBL/GenBank/DDBJ databases">
        <title>The draft genome of Geobacter pelophilus DSM 12255.</title>
        <authorList>
            <person name="Xu Z."/>
            <person name="Masuda Y."/>
            <person name="Itoh H."/>
            <person name="Senoo K."/>
        </authorList>
    </citation>
    <scope>NUCLEOTIDE SEQUENCE [LARGE SCALE GENOMIC DNA]</scope>
    <source>
        <strain evidence="1 2">DSM 12255</strain>
    </source>
</reference>
<keyword evidence="2" id="KW-1185">Reference proteome</keyword>
<dbReference type="InterPro" id="IPR006522">
    <property type="entry name" value="Phage_virion_morphogenesis"/>
</dbReference>
<dbReference type="Proteomes" id="UP000811899">
    <property type="component" value="Unassembled WGS sequence"/>
</dbReference>
<accession>A0AAW4L1C9</accession>
<gene>
    <name evidence="1" type="ORF">KI809_10710</name>
</gene>
<dbReference type="EMBL" id="JAHCVJ010000004">
    <property type="protein sequence ID" value="MBT0664771.1"/>
    <property type="molecule type" value="Genomic_DNA"/>
</dbReference>
<dbReference type="Pfam" id="PF05069">
    <property type="entry name" value="Phage_tail_S"/>
    <property type="match status" value="1"/>
</dbReference>
<organism evidence="1 2">
    <name type="scientific">Geoanaerobacter pelophilus</name>
    <dbReference type="NCBI Taxonomy" id="60036"/>
    <lineage>
        <taxon>Bacteria</taxon>
        <taxon>Pseudomonadati</taxon>
        <taxon>Thermodesulfobacteriota</taxon>
        <taxon>Desulfuromonadia</taxon>
        <taxon>Geobacterales</taxon>
        <taxon>Geobacteraceae</taxon>
        <taxon>Geoanaerobacter</taxon>
    </lineage>
</organism>
<proteinExistence type="predicted"/>
<sequence>MEISVKVHDEQAKQLLAAVSSRYGNLRPAFGAIGEIMTRRVDDRFEGQRDPDGNPWLPTKVLSNYLGYVGTRKGYKRKEAYTQAGRFRASFARYLEGKKILQLTGALRRDIHYQADDTHVEWGTSGRIPYAGIHQFGGMAGRGRKVKIPARPYLGRNVGDTMEIAPADRQAAIDILSDHLTSS</sequence>
<name>A0AAW4L1C9_9BACT</name>
<dbReference type="AlphaFoldDB" id="A0AAW4L1C9"/>